<gene>
    <name evidence="9" type="ORF">NLU13_9068</name>
</gene>
<dbReference type="PANTHER" id="PTHR12709">
    <property type="entry name" value="DNA-DIRECTED RNA POLYMERASE II, III"/>
    <property type="match status" value="1"/>
</dbReference>
<dbReference type="CDD" id="cd04462">
    <property type="entry name" value="S1_RNAPII_Rpb7"/>
    <property type="match status" value="1"/>
</dbReference>
<evidence type="ECO:0000256" key="1">
    <source>
        <dbReference type="ARBA" id="ARBA00004123"/>
    </source>
</evidence>
<evidence type="ECO:0000256" key="3">
    <source>
        <dbReference type="ARBA" id="ARBA00022478"/>
    </source>
</evidence>
<dbReference type="InterPro" id="IPR036898">
    <property type="entry name" value="RNA_pol_Rpb7-like_N_sf"/>
</dbReference>
<keyword evidence="5 6" id="KW-0539">Nucleus</keyword>
<evidence type="ECO:0000259" key="7">
    <source>
        <dbReference type="Pfam" id="PF00575"/>
    </source>
</evidence>
<dbReference type="Proteomes" id="UP001175261">
    <property type="component" value="Unassembled WGS sequence"/>
</dbReference>
<reference evidence="9" key="1">
    <citation type="submission" date="2022-10" db="EMBL/GenBank/DDBJ databases">
        <title>Determination and structural analysis of whole genome sequence of Sarocladium strictum F4-1.</title>
        <authorList>
            <person name="Hu L."/>
            <person name="Jiang Y."/>
        </authorList>
    </citation>
    <scope>NUCLEOTIDE SEQUENCE</scope>
    <source>
        <strain evidence="9">F4-1</strain>
    </source>
</reference>
<proteinExistence type="inferred from homology"/>
<dbReference type="PANTHER" id="PTHR12709:SF4">
    <property type="entry name" value="DNA-DIRECTED RNA POLYMERASE II SUBUNIT RPB7"/>
    <property type="match status" value="1"/>
</dbReference>
<dbReference type="FunFam" id="3.30.1490.120:FF:000001">
    <property type="entry name" value="DNA-directed RNA polymerase II subunit RPB7"/>
    <property type="match status" value="1"/>
</dbReference>
<keyword evidence="4 6" id="KW-0804">Transcription</keyword>
<dbReference type="GO" id="GO:0005665">
    <property type="term" value="C:RNA polymerase II, core complex"/>
    <property type="evidence" value="ECO:0007669"/>
    <property type="project" value="UniProtKB-ARBA"/>
</dbReference>
<dbReference type="GO" id="GO:0060213">
    <property type="term" value="P:positive regulation of nuclear-transcribed mRNA poly(A) tail shortening"/>
    <property type="evidence" value="ECO:0007669"/>
    <property type="project" value="TreeGrafter"/>
</dbReference>
<dbReference type="Gene3D" id="2.40.50.140">
    <property type="entry name" value="Nucleic acid-binding proteins"/>
    <property type="match status" value="1"/>
</dbReference>
<dbReference type="SUPFAM" id="SSF88798">
    <property type="entry name" value="N-terminal, heterodimerisation domain of RBP7 (RpoE)"/>
    <property type="match status" value="1"/>
</dbReference>
<evidence type="ECO:0000313" key="9">
    <source>
        <dbReference type="EMBL" id="KAK0383155.1"/>
    </source>
</evidence>
<keyword evidence="10" id="KW-1185">Reference proteome</keyword>
<feature type="domain" description="S1 motif" evidence="7">
    <location>
        <begin position="78"/>
        <end position="152"/>
    </location>
</feature>
<dbReference type="InterPro" id="IPR005576">
    <property type="entry name" value="Rpb7-like_N"/>
</dbReference>
<dbReference type="EMBL" id="JAPDFR010000009">
    <property type="protein sequence ID" value="KAK0383155.1"/>
    <property type="molecule type" value="Genomic_DNA"/>
</dbReference>
<dbReference type="Pfam" id="PF03876">
    <property type="entry name" value="SHS2_Rpb7-N"/>
    <property type="match status" value="1"/>
</dbReference>
<keyword evidence="3 6" id="KW-0240">DNA-directed RNA polymerase</keyword>
<dbReference type="GO" id="GO:0003727">
    <property type="term" value="F:single-stranded RNA binding"/>
    <property type="evidence" value="ECO:0007669"/>
    <property type="project" value="TreeGrafter"/>
</dbReference>
<dbReference type="CDD" id="cd04329">
    <property type="entry name" value="RNAP_II_Rpb7_N"/>
    <property type="match status" value="1"/>
</dbReference>
<comment type="similarity">
    <text evidence="2">Belongs to the eukaryotic RPB7/RPC8 RNA polymerase subunit family.</text>
</comment>
<evidence type="ECO:0000256" key="2">
    <source>
        <dbReference type="ARBA" id="ARBA00009307"/>
    </source>
</evidence>
<comment type="caution">
    <text evidence="9">The sequence shown here is derived from an EMBL/GenBank/DDBJ whole genome shotgun (WGS) entry which is preliminary data.</text>
</comment>
<dbReference type="Gene3D" id="3.30.1490.120">
    <property type="entry name" value="RNA polymerase Rpb7-like, N-terminal domain"/>
    <property type="match status" value="1"/>
</dbReference>
<sequence length="171" mass="19144">MFFLANKERRVTLHPSYFGANMKALVSSKLLKDVEGSCTGTYFIVSIMDTLDISEGRILPSSGLAEFTVRYRAVVLQPFPGETMDALVYSLNQTGFFAKAGPLRIFVGEQSIPSDIKWNPNATPPHWTNNEDTVIENGTHVRVKIISCRYEVSEMWAVGTIKEDYLGCLQE</sequence>
<dbReference type="InterPro" id="IPR003029">
    <property type="entry name" value="S1_domain"/>
</dbReference>
<feature type="domain" description="RNA polymerase Rpb7-like N-terminal" evidence="8">
    <location>
        <begin position="8"/>
        <end position="63"/>
    </location>
</feature>
<accession>A0AA39G9G0</accession>
<dbReference type="InterPro" id="IPR045113">
    <property type="entry name" value="Rpb7-like"/>
</dbReference>
<dbReference type="SUPFAM" id="SSF50249">
    <property type="entry name" value="Nucleic acid-binding proteins"/>
    <property type="match status" value="1"/>
</dbReference>
<dbReference type="GO" id="GO:0031369">
    <property type="term" value="F:translation initiation factor binding"/>
    <property type="evidence" value="ECO:0007669"/>
    <property type="project" value="TreeGrafter"/>
</dbReference>
<evidence type="ECO:0000313" key="10">
    <source>
        <dbReference type="Proteomes" id="UP001175261"/>
    </source>
</evidence>
<dbReference type="GO" id="GO:0006367">
    <property type="term" value="P:transcription initiation at RNA polymerase II promoter"/>
    <property type="evidence" value="ECO:0007669"/>
    <property type="project" value="TreeGrafter"/>
</dbReference>
<comment type="subcellular location">
    <subcellularLocation>
        <location evidence="1 6">Nucleus</location>
    </subcellularLocation>
</comment>
<dbReference type="InterPro" id="IPR012340">
    <property type="entry name" value="NA-bd_OB-fold"/>
</dbReference>
<dbReference type="FunFam" id="2.40.50.140:FF:000043">
    <property type="entry name" value="DNA-directed RNA polymerase II subunit RPB7"/>
    <property type="match status" value="1"/>
</dbReference>
<evidence type="ECO:0000256" key="5">
    <source>
        <dbReference type="ARBA" id="ARBA00023242"/>
    </source>
</evidence>
<name>A0AA39G9G0_SARSR</name>
<protein>
    <recommendedName>
        <fullName evidence="6">DNA-directed RNA polymerase subunit</fullName>
    </recommendedName>
</protein>
<evidence type="ECO:0000259" key="8">
    <source>
        <dbReference type="Pfam" id="PF03876"/>
    </source>
</evidence>
<dbReference type="AlphaFoldDB" id="A0AA39G9G0"/>
<dbReference type="GO" id="GO:0003697">
    <property type="term" value="F:single-stranded DNA binding"/>
    <property type="evidence" value="ECO:0007669"/>
    <property type="project" value="TreeGrafter"/>
</dbReference>
<evidence type="ECO:0000256" key="4">
    <source>
        <dbReference type="ARBA" id="ARBA00023163"/>
    </source>
</evidence>
<dbReference type="GO" id="GO:0045948">
    <property type="term" value="P:positive regulation of translational initiation"/>
    <property type="evidence" value="ECO:0007669"/>
    <property type="project" value="TreeGrafter"/>
</dbReference>
<organism evidence="9 10">
    <name type="scientific">Sarocladium strictum</name>
    <name type="common">Black bundle disease fungus</name>
    <name type="synonym">Acremonium strictum</name>
    <dbReference type="NCBI Taxonomy" id="5046"/>
    <lineage>
        <taxon>Eukaryota</taxon>
        <taxon>Fungi</taxon>
        <taxon>Dikarya</taxon>
        <taxon>Ascomycota</taxon>
        <taxon>Pezizomycotina</taxon>
        <taxon>Sordariomycetes</taxon>
        <taxon>Hypocreomycetidae</taxon>
        <taxon>Hypocreales</taxon>
        <taxon>Sarocladiaceae</taxon>
        <taxon>Sarocladium</taxon>
    </lineage>
</organism>
<comment type="function">
    <text evidence="6">DNA-dependent RNA polymerase which catalyzes the transcription of DNA into RNA using the four ribonucleoside triphosphates as substrates.</text>
</comment>
<dbReference type="Pfam" id="PF00575">
    <property type="entry name" value="S1"/>
    <property type="match status" value="1"/>
</dbReference>
<dbReference type="GO" id="GO:0000932">
    <property type="term" value="C:P-body"/>
    <property type="evidence" value="ECO:0007669"/>
    <property type="project" value="TreeGrafter"/>
</dbReference>
<evidence type="ECO:0000256" key="6">
    <source>
        <dbReference type="RuleBase" id="RU369086"/>
    </source>
</evidence>